<dbReference type="InParanoid" id="A0A165PNY7"/>
<gene>
    <name evidence="3" type="ORF">EXIGLDRAFT_637449</name>
</gene>
<keyword evidence="2" id="KW-0812">Transmembrane</keyword>
<keyword evidence="2" id="KW-0472">Membrane</keyword>
<organism evidence="3 4">
    <name type="scientific">Exidia glandulosa HHB12029</name>
    <dbReference type="NCBI Taxonomy" id="1314781"/>
    <lineage>
        <taxon>Eukaryota</taxon>
        <taxon>Fungi</taxon>
        <taxon>Dikarya</taxon>
        <taxon>Basidiomycota</taxon>
        <taxon>Agaricomycotina</taxon>
        <taxon>Agaricomycetes</taxon>
        <taxon>Auriculariales</taxon>
        <taxon>Exidiaceae</taxon>
        <taxon>Exidia</taxon>
    </lineage>
</organism>
<dbReference type="EMBL" id="KV425888">
    <property type="protein sequence ID" value="KZW02446.1"/>
    <property type="molecule type" value="Genomic_DNA"/>
</dbReference>
<name>A0A165PNY7_EXIGL</name>
<comment type="similarity">
    <text evidence="1">Belongs to the caleosin family.</text>
</comment>
<evidence type="ECO:0000256" key="1">
    <source>
        <dbReference type="ARBA" id="ARBA00006765"/>
    </source>
</evidence>
<dbReference type="PANTHER" id="PTHR31495">
    <property type="entry name" value="PEROXYGENASE 3-RELATED"/>
    <property type="match status" value="1"/>
</dbReference>
<feature type="transmembrane region" description="Helical" evidence="2">
    <location>
        <begin position="92"/>
        <end position="118"/>
    </location>
</feature>
<dbReference type="InterPro" id="IPR007736">
    <property type="entry name" value="Caleosin-related"/>
</dbReference>
<dbReference type="OrthoDB" id="640742at2759"/>
<dbReference type="AlphaFoldDB" id="A0A165PNY7"/>
<evidence type="ECO:0000256" key="2">
    <source>
        <dbReference type="SAM" id="Phobius"/>
    </source>
</evidence>
<accession>A0A165PNY7</accession>
<keyword evidence="2" id="KW-1133">Transmembrane helix</keyword>
<dbReference type="Pfam" id="PF05042">
    <property type="entry name" value="Caleosin"/>
    <property type="match status" value="1"/>
</dbReference>
<sequence length="250" mass="29073">MATDAPVTLSRRAGQSAIASNFPYPSIPRARWAPDATWGKHADAEARKSWERALGADRLERREWERHTVLEKHCAFFDRDNDGVIWPLDTFFGFYALGFGIILSFISMVIIHGSLAYFSQDSIIPDPFFRFYINKAYKCKHGSDSMTYDTEGRFMPQKFDDIFAKYSSSSDQDFLTISDTMRMLQGNRIIVDPFGWFAAVFEWGSLWYLMWPEDRKLKREDVRAVYTGELFYRIADQRKARKAGKAHKHD</sequence>
<dbReference type="GO" id="GO:0005509">
    <property type="term" value="F:calcium ion binding"/>
    <property type="evidence" value="ECO:0007669"/>
    <property type="project" value="TreeGrafter"/>
</dbReference>
<evidence type="ECO:0000313" key="4">
    <source>
        <dbReference type="Proteomes" id="UP000077266"/>
    </source>
</evidence>
<reference evidence="3 4" key="1">
    <citation type="journal article" date="2016" name="Mol. Biol. Evol.">
        <title>Comparative Genomics of Early-Diverging Mushroom-Forming Fungi Provides Insights into the Origins of Lignocellulose Decay Capabilities.</title>
        <authorList>
            <person name="Nagy L.G."/>
            <person name="Riley R."/>
            <person name="Tritt A."/>
            <person name="Adam C."/>
            <person name="Daum C."/>
            <person name="Floudas D."/>
            <person name="Sun H."/>
            <person name="Yadav J.S."/>
            <person name="Pangilinan J."/>
            <person name="Larsson K.H."/>
            <person name="Matsuura K."/>
            <person name="Barry K."/>
            <person name="Labutti K."/>
            <person name="Kuo R."/>
            <person name="Ohm R.A."/>
            <person name="Bhattacharya S.S."/>
            <person name="Shirouzu T."/>
            <person name="Yoshinaga Y."/>
            <person name="Martin F.M."/>
            <person name="Grigoriev I.V."/>
            <person name="Hibbett D.S."/>
        </authorList>
    </citation>
    <scope>NUCLEOTIDE SEQUENCE [LARGE SCALE GENOMIC DNA]</scope>
    <source>
        <strain evidence="3 4">HHB12029</strain>
    </source>
</reference>
<dbReference type="GO" id="GO:0004497">
    <property type="term" value="F:monooxygenase activity"/>
    <property type="evidence" value="ECO:0007669"/>
    <property type="project" value="TreeGrafter"/>
</dbReference>
<proteinExistence type="inferred from homology"/>
<feature type="transmembrane region" description="Helical" evidence="2">
    <location>
        <begin position="189"/>
        <end position="210"/>
    </location>
</feature>
<evidence type="ECO:0000313" key="3">
    <source>
        <dbReference type="EMBL" id="KZW02446.1"/>
    </source>
</evidence>
<dbReference type="Proteomes" id="UP000077266">
    <property type="component" value="Unassembled WGS sequence"/>
</dbReference>
<dbReference type="STRING" id="1314781.A0A165PNY7"/>
<protein>
    <submittedName>
        <fullName evidence="3">Caleosin-domain-containing protein</fullName>
    </submittedName>
</protein>
<dbReference type="PANTHER" id="PTHR31495:SF0">
    <property type="entry name" value="BINDING PROTEIN CALEOSIN, PUTATIVE (AFU_ORTHOLOGUE AFUA_5G13750)-RELATED"/>
    <property type="match status" value="1"/>
</dbReference>
<keyword evidence="4" id="KW-1185">Reference proteome</keyword>